<evidence type="ECO:0000256" key="1">
    <source>
        <dbReference type="ARBA" id="ARBA00005254"/>
    </source>
</evidence>
<dbReference type="Proteomes" id="UP001217500">
    <property type="component" value="Chromosome"/>
</dbReference>
<dbReference type="GO" id="GO:0008300">
    <property type="term" value="P:isoprenoid catabolic process"/>
    <property type="evidence" value="ECO:0007669"/>
    <property type="project" value="TreeGrafter"/>
</dbReference>
<evidence type="ECO:0000313" key="3">
    <source>
        <dbReference type="Proteomes" id="UP001217500"/>
    </source>
</evidence>
<dbReference type="PANTHER" id="PTHR42964">
    <property type="entry name" value="ENOYL-COA HYDRATASE"/>
    <property type="match status" value="1"/>
</dbReference>
<dbReference type="Gene3D" id="1.10.12.10">
    <property type="entry name" value="Lyase 2-enoyl-coa Hydratase, Chain A, domain 2"/>
    <property type="match status" value="1"/>
</dbReference>
<dbReference type="InterPro" id="IPR014748">
    <property type="entry name" value="Enoyl-CoA_hydra_C"/>
</dbReference>
<protein>
    <submittedName>
        <fullName evidence="2">Enoyl-CoA hydratase-related protein</fullName>
    </submittedName>
</protein>
<gene>
    <name evidence="2" type="ORF">PH603_09075</name>
</gene>
<dbReference type="EMBL" id="CP116805">
    <property type="protein sequence ID" value="WCL52689.1"/>
    <property type="molecule type" value="Genomic_DNA"/>
</dbReference>
<evidence type="ECO:0000313" key="2">
    <source>
        <dbReference type="EMBL" id="WCL52689.1"/>
    </source>
</evidence>
<dbReference type="SUPFAM" id="SSF52096">
    <property type="entry name" value="ClpP/crotonase"/>
    <property type="match status" value="1"/>
</dbReference>
<reference evidence="2" key="1">
    <citation type="submission" date="2023-01" db="EMBL/GenBank/DDBJ databases">
        <title>The genome sequence of Kordiimonadaceae bacterium 6D33.</title>
        <authorList>
            <person name="Liu Y."/>
        </authorList>
    </citation>
    <scope>NUCLEOTIDE SEQUENCE</scope>
    <source>
        <strain evidence="2">6D33</strain>
    </source>
</reference>
<proteinExistence type="inferred from homology"/>
<dbReference type="GO" id="GO:0003824">
    <property type="term" value="F:catalytic activity"/>
    <property type="evidence" value="ECO:0007669"/>
    <property type="project" value="UniProtKB-ARBA"/>
</dbReference>
<dbReference type="RefSeq" id="WP_289502025.1">
    <property type="nucleotide sequence ID" value="NZ_CP116805.1"/>
</dbReference>
<dbReference type="PANTHER" id="PTHR42964:SF1">
    <property type="entry name" value="POLYKETIDE BIOSYNTHESIS ENOYL-COA HYDRATASE PKSH-RELATED"/>
    <property type="match status" value="1"/>
</dbReference>
<dbReference type="Pfam" id="PF00378">
    <property type="entry name" value="ECH_1"/>
    <property type="match status" value="1"/>
</dbReference>
<dbReference type="Gene3D" id="3.90.226.10">
    <property type="entry name" value="2-enoyl-CoA Hydratase, Chain A, domain 1"/>
    <property type="match status" value="1"/>
</dbReference>
<organism evidence="2 3">
    <name type="scientific">Gimibacter soli</name>
    <dbReference type="NCBI Taxonomy" id="3024400"/>
    <lineage>
        <taxon>Bacteria</taxon>
        <taxon>Pseudomonadati</taxon>
        <taxon>Pseudomonadota</taxon>
        <taxon>Alphaproteobacteria</taxon>
        <taxon>Kordiimonadales</taxon>
        <taxon>Temperatibacteraceae</taxon>
        <taxon>Gimibacter</taxon>
    </lineage>
</organism>
<dbReference type="InterPro" id="IPR051683">
    <property type="entry name" value="Enoyl-CoA_Hydratase/Isomerase"/>
</dbReference>
<dbReference type="InterPro" id="IPR001753">
    <property type="entry name" value="Enoyl-CoA_hydra/iso"/>
</dbReference>
<dbReference type="AlphaFoldDB" id="A0AAE9XU28"/>
<comment type="similarity">
    <text evidence="1">Belongs to the enoyl-CoA hydratase/isomerase family.</text>
</comment>
<dbReference type="InterPro" id="IPR029045">
    <property type="entry name" value="ClpP/crotonase-like_dom_sf"/>
</dbReference>
<dbReference type="CDD" id="cd06558">
    <property type="entry name" value="crotonase-like"/>
    <property type="match status" value="1"/>
</dbReference>
<dbReference type="KEGG" id="gso:PH603_09075"/>
<name>A0AAE9XU28_9PROT</name>
<sequence>MLDIDLLENGVATVTLNRPDVHNAFNAELIAALTHAFADLGKRTDVRAIVLAGSGKSFSAGADLNWMQAAANYDYEQNLDDAMRLSEMLDTLYECPKPVAAIAHGAVMGGGTGLLSCADFVVAVEGTRFAFSEVKLGLTPATISPFVVAAIGARQARRLFTSGERFDAALAHRIGLVHEVAADMEAAQKAVEAWVSHCLDAAPGAMADAKALASFVASKEINDELREETAERIAYRRASDEGKEGLAAFLEKRSPSWKGDA</sequence>
<keyword evidence="3" id="KW-1185">Reference proteome</keyword>
<accession>A0AAE9XU28</accession>